<evidence type="ECO:0000256" key="1">
    <source>
        <dbReference type="SAM" id="MobiDB-lite"/>
    </source>
</evidence>
<feature type="non-terminal residue" evidence="2">
    <location>
        <position position="1"/>
    </location>
</feature>
<reference evidence="2" key="1">
    <citation type="journal article" date="2019" name="Sci. Rep.">
        <title>Draft genome of Tanacetum cinerariifolium, the natural source of mosquito coil.</title>
        <authorList>
            <person name="Yamashiro T."/>
            <person name="Shiraishi A."/>
            <person name="Satake H."/>
            <person name="Nakayama K."/>
        </authorList>
    </citation>
    <scope>NUCLEOTIDE SEQUENCE</scope>
</reference>
<organism evidence="2">
    <name type="scientific">Tanacetum cinerariifolium</name>
    <name type="common">Dalmatian daisy</name>
    <name type="synonym">Chrysanthemum cinerariifolium</name>
    <dbReference type="NCBI Taxonomy" id="118510"/>
    <lineage>
        <taxon>Eukaryota</taxon>
        <taxon>Viridiplantae</taxon>
        <taxon>Streptophyta</taxon>
        <taxon>Embryophyta</taxon>
        <taxon>Tracheophyta</taxon>
        <taxon>Spermatophyta</taxon>
        <taxon>Magnoliopsida</taxon>
        <taxon>eudicotyledons</taxon>
        <taxon>Gunneridae</taxon>
        <taxon>Pentapetalae</taxon>
        <taxon>asterids</taxon>
        <taxon>campanulids</taxon>
        <taxon>Asterales</taxon>
        <taxon>Asteraceae</taxon>
        <taxon>Asteroideae</taxon>
        <taxon>Anthemideae</taxon>
        <taxon>Anthemidinae</taxon>
        <taxon>Tanacetum</taxon>
    </lineage>
</organism>
<accession>A0A6L2NJK9</accession>
<gene>
    <name evidence="2" type="ORF">Tci_056682</name>
</gene>
<name>A0A6L2NJK9_TANCI</name>
<dbReference type="AlphaFoldDB" id="A0A6L2NJK9"/>
<dbReference type="EMBL" id="BKCJ010008952">
    <property type="protein sequence ID" value="GEU84704.1"/>
    <property type="molecule type" value="Genomic_DNA"/>
</dbReference>
<proteinExistence type="predicted"/>
<feature type="region of interest" description="Disordered" evidence="1">
    <location>
        <begin position="150"/>
        <end position="169"/>
    </location>
</feature>
<protein>
    <submittedName>
        <fullName evidence="2">Uncharacterized protein</fullName>
    </submittedName>
</protein>
<comment type="caution">
    <text evidence="2">The sequence shown here is derived from an EMBL/GenBank/DDBJ whole genome shotgun (WGS) entry which is preliminary data.</text>
</comment>
<evidence type="ECO:0000313" key="2">
    <source>
        <dbReference type="EMBL" id="GEU84704.1"/>
    </source>
</evidence>
<sequence>VYKNKCRLLIRPLLPRIEHLMLVHRWPWSSEKDTRFTVQPSLLLLYVFSTFAALFSNELTSQLKQLPGFVMLASSPCTDLTILGHNAVGEQEAQPVPRAITSTTLEDTPMPNKLDFEILILRPEAKQKICKTQNDVFHIPRIPIRGIQKQMSSASKATASKNRTSYVGT</sequence>